<feature type="transmembrane region" description="Helical" evidence="2">
    <location>
        <begin position="71"/>
        <end position="92"/>
    </location>
</feature>
<dbReference type="SUPFAM" id="SSF52540">
    <property type="entry name" value="P-loop containing nucleoside triphosphate hydrolases"/>
    <property type="match status" value="1"/>
</dbReference>
<dbReference type="Proteomes" id="UP000677803">
    <property type="component" value="Unassembled WGS sequence"/>
</dbReference>
<dbReference type="GO" id="GO:0019319">
    <property type="term" value="P:hexose biosynthetic process"/>
    <property type="evidence" value="ECO:0007669"/>
    <property type="project" value="TreeGrafter"/>
</dbReference>
<dbReference type="InterPro" id="IPR000863">
    <property type="entry name" value="Sulfotransferase_dom"/>
</dbReference>
<keyword evidence="2" id="KW-0472">Membrane</keyword>
<dbReference type="EMBL" id="CAJRST010039999">
    <property type="protein sequence ID" value="CAG6016864.1"/>
    <property type="molecule type" value="Genomic_DNA"/>
</dbReference>
<evidence type="ECO:0000313" key="5">
    <source>
        <dbReference type="Proteomes" id="UP000677803"/>
    </source>
</evidence>
<evidence type="ECO:0000256" key="2">
    <source>
        <dbReference type="SAM" id="Phobius"/>
    </source>
</evidence>
<dbReference type="GO" id="GO:0050659">
    <property type="term" value="F:N-acetylgalactosamine 4-sulfate 6-O-sulfotransferase activity"/>
    <property type="evidence" value="ECO:0007669"/>
    <property type="project" value="TreeGrafter"/>
</dbReference>
<keyword evidence="2" id="KW-0812">Transmembrane</keyword>
<name>A0A8S4BU07_9TELE</name>
<comment type="caution">
    <text evidence="4">The sequence shown here is derived from an EMBL/GenBank/DDBJ whole genome shotgun (WGS) entry which is preliminary data.</text>
</comment>
<organism evidence="4 5">
    <name type="scientific">Menidia menidia</name>
    <name type="common">Atlantic silverside</name>
    <dbReference type="NCBI Taxonomy" id="238744"/>
    <lineage>
        <taxon>Eukaryota</taxon>
        <taxon>Metazoa</taxon>
        <taxon>Chordata</taxon>
        <taxon>Craniata</taxon>
        <taxon>Vertebrata</taxon>
        <taxon>Euteleostomi</taxon>
        <taxon>Actinopterygii</taxon>
        <taxon>Neopterygii</taxon>
        <taxon>Teleostei</taxon>
        <taxon>Neoteleostei</taxon>
        <taxon>Acanthomorphata</taxon>
        <taxon>Ovalentaria</taxon>
        <taxon>Atherinomorphae</taxon>
        <taxon>Atheriniformes</taxon>
        <taxon>Atherinopsidae</taxon>
        <taxon>Menidiinae</taxon>
        <taxon>Menidia</taxon>
    </lineage>
</organism>
<keyword evidence="2" id="KW-1133">Transmembrane helix</keyword>
<dbReference type="OrthoDB" id="8068875at2759"/>
<reference evidence="4" key="1">
    <citation type="submission" date="2021-05" db="EMBL/GenBank/DDBJ databases">
        <authorList>
            <person name="Tigano A."/>
        </authorList>
    </citation>
    <scope>NUCLEOTIDE SEQUENCE</scope>
</reference>
<dbReference type="PANTHER" id="PTHR15723">
    <property type="entry name" value="CARBOHYDRATE SULFOTRANSFERASE 15"/>
    <property type="match status" value="1"/>
</dbReference>
<evidence type="ECO:0000313" key="4">
    <source>
        <dbReference type="EMBL" id="CAG6016864.1"/>
    </source>
</evidence>
<gene>
    <name evidence="4" type="ORF">MMEN_LOCUS20499</name>
</gene>
<sequence>MMSLSDYNNKSNTQMDNCLNHPSPALSENYNRKSVKTFFYFRHANVPKNLGIKCVPTLFMTNLNHISKVKVISFLLGSTVTFLVMASYIMMWDKKVPLFTAMPFELGPVVIQGSRKPTEVSFENSLIDINLRERITSSIQEYTPRKVPEEKDVIGTDSNLFSVFPRQFLPGIKSPCWYEELPAEVSDQFITDLYRTNRFAMFSRGFNRACHQLRANFRQHLTQRDGKSYRLRCLPYFYVIGQPKCGTTDLFRRLLIHPAVKFNTIKEPHWWTRKRFGYIRFKEGSQENYPVEHYLDLFDLAANNILEGLRRNSSEDHRAQQITTGEASVSTMWDNQGWSHLHRDSEDHEPPFLVQDFIHTVQPNARIIIMLRNPVERLYSDYLYFTTADKSAEDFHEKVTVSVKVFQTCLSERSLRSCIYRTSTFKSMPVRLNLGVYFVYILDWLTVFHKEQILVLQLEDYSTNIKATMKRVFDFLRVGPLSEELEAVLVKHPMFNTRRTKDKKLGPMLPATKDLLDKFYQPFNQKLAEVLKNNSFLWSDT</sequence>
<dbReference type="Gene3D" id="3.40.50.300">
    <property type="entry name" value="P-loop containing nucleotide triphosphate hydrolases"/>
    <property type="match status" value="1"/>
</dbReference>
<keyword evidence="1" id="KW-0808">Transferase</keyword>
<accession>A0A8S4BU07</accession>
<dbReference type="InterPro" id="IPR052654">
    <property type="entry name" value="CS_Sulfotransferase"/>
</dbReference>
<evidence type="ECO:0000256" key="1">
    <source>
        <dbReference type="RuleBase" id="RU361155"/>
    </source>
</evidence>
<evidence type="ECO:0000259" key="3">
    <source>
        <dbReference type="Pfam" id="PF00685"/>
    </source>
</evidence>
<comment type="similarity">
    <text evidence="1">Belongs to the sulfotransferase 1 family.</text>
</comment>
<dbReference type="InterPro" id="IPR027417">
    <property type="entry name" value="P-loop_NTPase"/>
</dbReference>
<dbReference type="AlphaFoldDB" id="A0A8S4BU07"/>
<keyword evidence="5" id="KW-1185">Reference proteome</keyword>
<proteinExistence type="inferred from homology"/>
<dbReference type="EC" id="2.8.2.-" evidence="1"/>
<dbReference type="PANTHER" id="PTHR15723:SF0">
    <property type="entry name" value="CARBOHYDRATE SULFOTRANSFERASE 15"/>
    <property type="match status" value="1"/>
</dbReference>
<dbReference type="Pfam" id="PF00685">
    <property type="entry name" value="Sulfotransfer_1"/>
    <property type="match status" value="1"/>
</dbReference>
<protein>
    <recommendedName>
        <fullName evidence="1">Sulfotransferase</fullName>
        <ecNumber evidence="1">2.8.2.-</ecNumber>
    </recommendedName>
</protein>
<feature type="domain" description="Sulfotransferase" evidence="3">
    <location>
        <begin position="239"/>
        <end position="501"/>
    </location>
</feature>